<feature type="transmembrane region" description="Helical" evidence="10">
    <location>
        <begin position="393"/>
        <end position="413"/>
    </location>
</feature>
<evidence type="ECO:0000256" key="8">
    <source>
        <dbReference type="ARBA" id="ARBA00023136"/>
    </source>
</evidence>
<comment type="caution">
    <text evidence="11">The sequence shown here is derived from an EMBL/GenBank/DDBJ whole genome shotgun (WGS) entry which is preliminary data.</text>
</comment>
<feature type="transmembrane region" description="Helical" evidence="10">
    <location>
        <begin position="198"/>
        <end position="216"/>
    </location>
</feature>
<evidence type="ECO:0000256" key="2">
    <source>
        <dbReference type="ARBA" id="ARBA00008417"/>
    </source>
</evidence>
<dbReference type="InterPro" id="IPR002528">
    <property type="entry name" value="MATE_fam"/>
</dbReference>
<sequence>MGKQTKQVNDIDSQPVGRIFLRYLIPSMIGMLLMAVNIVADGIMVGNRLGAEALAGVGIAAPVYSIFLAVSLWIGIGGATKYSMAMGANDPEEGRRIFSHALVSIVLITLIIGLLAFLARTPLAYLLGANPDTFQYVSDYLYVILLFGVILTVENMFSIFVRNDGGPNLAMVALISTSVLNIILNYLFLFVYDYGVKGAAFATIIASALGMLILACHFLKPSNNLKWVRFSFDKTLFGAIVVIGFPSFLSEVGISVFTISHNIAFERTAGTVGVAAFSILNYVHSVMLMLFLGLGSAIQPLISYYQGSKNEKRKRTTMKLAMATAFGAGIISLLVGQFAASPIVSLFGDFPREVTTLAESGIHLFFIAYLFTGLNFVMMTYYQSVGNVRMATWITASREILIMLAFLIILPALFGTNGIWLSIPASEFVVFVGVWLYQRNAAKSR</sequence>
<dbReference type="Proteomes" id="UP000659496">
    <property type="component" value="Unassembled WGS sequence"/>
</dbReference>
<name>A0ABR8PIR8_9BACL</name>
<keyword evidence="7 10" id="KW-1133">Transmembrane helix</keyword>
<evidence type="ECO:0000256" key="9">
    <source>
        <dbReference type="ARBA" id="ARBA00023251"/>
    </source>
</evidence>
<dbReference type="InterPro" id="IPR051327">
    <property type="entry name" value="MATE_MepA_subfamily"/>
</dbReference>
<organism evidence="11 12">
    <name type="scientific">Sporosarcina gallistercoris</name>
    <dbReference type="NCBI Taxonomy" id="2762245"/>
    <lineage>
        <taxon>Bacteria</taxon>
        <taxon>Bacillati</taxon>
        <taxon>Bacillota</taxon>
        <taxon>Bacilli</taxon>
        <taxon>Bacillales</taxon>
        <taxon>Caryophanaceae</taxon>
        <taxon>Sporosarcina</taxon>
    </lineage>
</organism>
<protein>
    <recommendedName>
        <fullName evidence="3">Multidrug export protein MepA</fullName>
    </recommendedName>
</protein>
<feature type="transmembrane region" description="Helical" evidence="10">
    <location>
        <begin position="279"/>
        <end position="299"/>
    </location>
</feature>
<evidence type="ECO:0000256" key="6">
    <source>
        <dbReference type="ARBA" id="ARBA00022692"/>
    </source>
</evidence>
<dbReference type="NCBIfam" id="TIGR00797">
    <property type="entry name" value="matE"/>
    <property type="match status" value="1"/>
</dbReference>
<feature type="transmembrane region" description="Helical" evidence="10">
    <location>
        <begin position="236"/>
        <end position="259"/>
    </location>
</feature>
<proteinExistence type="inferred from homology"/>
<keyword evidence="12" id="KW-1185">Reference proteome</keyword>
<keyword evidence="4" id="KW-0813">Transport</keyword>
<reference evidence="11 12" key="1">
    <citation type="submission" date="2020-08" db="EMBL/GenBank/DDBJ databases">
        <title>A Genomic Blueprint of the Chicken Gut Microbiome.</title>
        <authorList>
            <person name="Gilroy R."/>
            <person name="Ravi A."/>
            <person name="Getino M."/>
            <person name="Pursley I."/>
            <person name="Horton D.L."/>
            <person name="Alikhan N.-F."/>
            <person name="Baker D."/>
            <person name="Gharbi K."/>
            <person name="Hall N."/>
            <person name="Watson M."/>
            <person name="Adriaenssens E.M."/>
            <person name="Foster-Nyarko E."/>
            <person name="Jarju S."/>
            <person name="Secka A."/>
            <person name="Antonio M."/>
            <person name="Oren A."/>
            <person name="Chaudhuri R."/>
            <person name="La Ragione R.M."/>
            <person name="Hildebrand F."/>
            <person name="Pallen M.J."/>
        </authorList>
    </citation>
    <scope>NUCLEOTIDE SEQUENCE [LARGE SCALE GENOMIC DNA]</scope>
    <source>
        <strain evidence="11 12">Sa3CUA8</strain>
    </source>
</reference>
<evidence type="ECO:0000256" key="4">
    <source>
        <dbReference type="ARBA" id="ARBA00022448"/>
    </source>
</evidence>
<dbReference type="EMBL" id="JACSQY010000003">
    <property type="protein sequence ID" value="MBD7908056.1"/>
    <property type="molecule type" value="Genomic_DNA"/>
</dbReference>
<evidence type="ECO:0000313" key="12">
    <source>
        <dbReference type="Proteomes" id="UP000659496"/>
    </source>
</evidence>
<dbReference type="InterPro" id="IPR048279">
    <property type="entry name" value="MdtK-like"/>
</dbReference>
<dbReference type="Pfam" id="PF01554">
    <property type="entry name" value="MatE"/>
    <property type="match status" value="2"/>
</dbReference>
<comment type="subcellular location">
    <subcellularLocation>
        <location evidence="1">Cell membrane</location>
        <topology evidence="1">Multi-pass membrane protein</topology>
    </subcellularLocation>
</comment>
<feature type="transmembrane region" description="Helical" evidence="10">
    <location>
        <begin position="140"/>
        <end position="157"/>
    </location>
</feature>
<comment type="similarity">
    <text evidence="2">Belongs to the multi antimicrobial extrusion (MATE) (TC 2.A.66.1) family. MepA subfamily.</text>
</comment>
<feature type="transmembrane region" description="Helical" evidence="10">
    <location>
        <begin position="320"/>
        <end position="340"/>
    </location>
</feature>
<feature type="transmembrane region" description="Helical" evidence="10">
    <location>
        <begin position="360"/>
        <end position="381"/>
    </location>
</feature>
<evidence type="ECO:0000256" key="10">
    <source>
        <dbReference type="SAM" id="Phobius"/>
    </source>
</evidence>
<evidence type="ECO:0000256" key="7">
    <source>
        <dbReference type="ARBA" id="ARBA00022989"/>
    </source>
</evidence>
<evidence type="ECO:0000313" key="11">
    <source>
        <dbReference type="EMBL" id="MBD7908056.1"/>
    </source>
</evidence>
<keyword evidence="8 10" id="KW-0472">Membrane</keyword>
<gene>
    <name evidence="11" type="ORF">H9659_06935</name>
</gene>
<feature type="transmembrane region" description="Helical" evidence="10">
    <location>
        <begin position="52"/>
        <end position="76"/>
    </location>
</feature>
<keyword evidence="5" id="KW-1003">Cell membrane</keyword>
<accession>A0ABR8PIR8</accession>
<dbReference type="RefSeq" id="WP_191689185.1">
    <property type="nucleotide sequence ID" value="NZ_JACSQY010000003.1"/>
</dbReference>
<keyword evidence="9" id="KW-0046">Antibiotic resistance</keyword>
<evidence type="ECO:0000256" key="1">
    <source>
        <dbReference type="ARBA" id="ARBA00004651"/>
    </source>
</evidence>
<feature type="transmembrane region" description="Helical" evidence="10">
    <location>
        <begin position="169"/>
        <end position="192"/>
    </location>
</feature>
<evidence type="ECO:0000256" key="5">
    <source>
        <dbReference type="ARBA" id="ARBA00022475"/>
    </source>
</evidence>
<dbReference type="PIRSF" id="PIRSF006603">
    <property type="entry name" value="DinF"/>
    <property type="match status" value="1"/>
</dbReference>
<dbReference type="PANTHER" id="PTHR43823:SF4">
    <property type="entry name" value="SPORULATION PROTEIN YKVU"/>
    <property type="match status" value="1"/>
</dbReference>
<dbReference type="InterPro" id="IPR045070">
    <property type="entry name" value="MATE_MepA-like"/>
</dbReference>
<dbReference type="PANTHER" id="PTHR43823">
    <property type="entry name" value="SPORULATION PROTEIN YKVU"/>
    <property type="match status" value="1"/>
</dbReference>
<dbReference type="CDD" id="cd13143">
    <property type="entry name" value="MATE_MepA_like"/>
    <property type="match status" value="1"/>
</dbReference>
<evidence type="ECO:0000256" key="3">
    <source>
        <dbReference type="ARBA" id="ARBA00022106"/>
    </source>
</evidence>
<feature type="transmembrane region" description="Helical" evidence="10">
    <location>
        <begin position="20"/>
        <end position="40"/>
    </location>
</feature>
<keyword evidence="6 10" id="KW-0812">Transmembrane</keyword>
<feature type="transmembrane region" description="Helical" evidence="10">
    <location>
        <begin position="97"/>
        <end position="120"/>
    </location>
</feature>